<evidence type="ECO:0000256" key="1">
    <source>
        <dbReference type="SAM" id="Phobius"/>
    </source>
</evidence>
<accession>A0A6L5XL97</accession>
<keyword evidence="3" id="KW-1185">Reference proteome</keyword>
<dbReference type="Proteomes" id="UP000477488">
    <property type="component" value="Unassembled WGS sequence"/>
</dbReference>
<feature type="transmembrane region" description="Helical" evidence="1">
    <location>
        <begin position="289"/>
        <end position="310"/>
    </location>
</feature>
<dbReference type="AlphaFoldDB" id="A0A6L5XL97"/>
<keyword evidence="1" id="KW-0812">Transmembrane</keyword>
<keyword evidence="1" id="KW-0472">Membrane</keyword>
<feature type="transmembrane region" description="Helical" evidence="1">
    <location>
        <begin position="361"/>
        <end position="380"/>
    </location>
</feature>
<feature type="transmembrane region" description="Helical" evidence="1">
    <location>
        <begin position="322"/>
        <end position="341"/>
    </location>
</feature>
<organism evidence="2 3">
    <name type="scientific">Desulfovibrio porci</name>
    <dbReference type="NCBI Taxonomy" id="2605782"/>
    <lineage>
        <taxon>Bacteria</taxon>
        <taxon>Pseudomonadati</taxon>
        <taxon>Thermodesulfobacteriota</taxon>
        <taxon>Desulfovibrionia</taxon>
        <taxon>Desulfovibrionales</taxon>
        <taxon>Desulfovibrionaceae</taxon>
        <taxon>Desulfovibrio</taxon>
    </lineage>
</organism>
<dbReference type="EMBL" id="VUMH01000007">
    <property type="protein sequence ID" value="MSS27974.1"/>
    <property type="molecule type" value="Genomic_DNA"/>
</dbReference>
<dbReference type="GO" id="GO:0003743">
    <property type="term" value="F:translation initiation factor activity"/>
    <property type="evidence" value="ECO:0007669"/>
    <property type="project" value="UniProtKB-KW"/>
</dbReference>
<reference evidence="2 3" key="1">
    <citation type="submission" date="2019-09" db="EMBL/GenBank/DDBJ databases">
        <title>In-depth cultivation of the pig gut microbiome towards novel bacterial diversity and tailored functional studies.</title>
        <authorList>
            <person name="Wylensek D."/>
            <person name="Hitch T.C.A."/>
            <person name="Clavel T."/>
        </authorList>
    </citation>
    <scope>NUCLEOTIDE SEQUENCE [LARGE SCALE GENOMIC DNA]</scope>
    <source>
        <strain evidence="2 3">PG-178-WT-4</strain>
    </source>
</reference>
<comment type="caution">
    <text evidence="2">The sequence shown here is derived from an EMBL/GenBank/DDBJ whole genome shotgun (WGS) entry which is preliminary data.</text>
</comment>
<gene>
    <name evidence="2" type="ORF">FYJ44_07945</name>
</gene>
<feature type="transmembrane region" description="Helical" evidence="1">
    <location>
        <begin position="19"/>
        <end position="37"/>
    </location>
</feature>
<feature type="transmembrane region" description="Helical" evidence="1">
    <location>
        <begin position="194"/>
        <end position="219"/>
    </location>
</feature>
<protein>
    <submittedName>
        <fullName evidence="2">Translation initiation factor 2</fullName>
    </submittedName>
</protein>
<feature type="transmembrane region" description="Helical" evidence="1">
    <location>
        <begin position="136"/>
        <end position="157"/>
    </location>
</feature>
<feature type="transmembrane region" description="Helical" evidence="1">
    <location>
        <begin position="387"/>
        <end position="404"/>
    </location>
</feature>
<evidence type="ECO:0000313" key="2">
    <source>
        <dbReference type="EMBL" id="MSS27974.1"/>
    </source>
</evidence>
<keyword evidence="2" id="KW-0396">Initiation factor</keyword>
<feature type="transmembrane region" description="Helical" evidence="1">
    <location>
        <begin position="105"/>
        <end position="124"/>
    </location>
</feature>
<feature type="transmembrane region" description="Helical" evidence="1">
    <location>
        <begin position="231"/>
        <end position="250"/>
    </location>
</feature>
<proteinExistence type="predicted"/>
<keyword evidence="1" id="KW-1133">Transmembrane helix</keyword>
<dbReference type="RefSeq" id="WP_154510958.1">
    <property type="nucleotide sequence ID" value="NZ_VUMH01000007.1"/>
</dbReference>
<name>A0A6L5XL97_9BACT</name>
<keyword evidence="2" id="KW-0648">Protein biosynthesis</keyword>
<feature type="transmembrane region" description="Helical" evidence="1">
    <location>
        <begin position="164"/>
        <end position="182"/>
    </location>
</feature>
<evidence type="ECO:0000313" key="3">
    <source>
        <dbReference type="Proteomes" id="UP000477488"/>
    </source>
</evidence>
<sequence>MPHAFASASAQSGPARRRWLWDALCLILAALYAWAALQGVLTISAGGAHLDSDLATYAQGMAGAAHPELFAADPVLREVTPANSIWNLERFAGRLLTPGDDYVRGLFRAGALAIFVFYAGWYLVGRRLFGSPALSALLTLLMGVTVWVGWGTFWGVAQSDPVPRVFFAALWPFLLLAALAAWERPSLRPLAMLAAGLCMWVHGISALNTGAMFFLAFALHRPQGQRLYAHLGNCALCLAAYFMPVLAFLWPSLTQAHAFSAADMAVFQELFSLRWQTDYGRLGERLLQLVSYSNPMLPLLCGGLAGWLIVRRRGGDRARRLAAMYPAFLLALALVVLFSWAESRFAPEIGRLPLGHELVRGLRFLVPLSWLMIVAALDCFWPGLPRAGRVALIGGAVLAVLLLSHDRQHMAAQYALSRLTGLPLPLRDEAEDALRAAVARREALNALARLVPPGEAVFSSSDADAMAARYLALRPVAHAFKDGYVFFYNKDVQGSRDWLHYNALMGHGPTGYIDAWLASGAPWLLSCRPQDRPLVEPYGDVLWESGNRLIARRR</sequence>